<feature type="domain" description="Outer membrane protein beta-barrel" evidence="2">
    <location>
        <begin position="23"/>
        <end position="166"/>
    </location>
</feature>
<accession>A0A2S9WTR3</accession>
<evidence type="ECO:0000313" key="3">
    <source>
        <dbReference type="EMBL" id="PRP66861.1"/>
    </source>
</evidence>
<reference evidence="3 4" key="1">
    <citation type="submission" date="2016-11" db="EMBL/GenBank/DDBJ databases">
        <title>Trade-off between light-utilization and light-protection in marine flavobacteria.</title>
        <authorList>
            <person name="Kumagai Y."/>
        </authorList>
    </citation>
    <scope>NUCLEOTIDE SEQUENCE [LARGE SCALE GENOMIC DNA]</scope>
    <source>
        <strain evidence="3 4">JCM 17109</strain>
    </source>
</reference>
<organism evidence="3 4">
    <name type="scientific">Nonlabens agnitus</name>
    <dbReference type="NCBI Taxonomy" id="870484"/>
    <lineage>
        <taxon>Bacteria</taxon>
        <taxon>Pseudomonadati</taxon>
        <taxon>Bacteroidota</taxon>
        <taxon>Flavobacteriia</taxon>
        <taxon>Flavobacteriales</taxon>
        <taxon>Flavobacteriaceae</taxon>
        <taxon>Nonlabens</taxon>
    </lineage>
</organism>
<keyword evidence="1" id="KW-0732">Signal</keyword>
<name>A0A2S9WTR3_9FLAO</name>
<gene>
    <name evidence="3" type="ORF">BST86_06990</name>
</gene>
<keyword evidence="4" id="KW-1185">Reference proteome</keyword>
<evidence type="ECO:0000259" key="2">
    <source>
        <dbReference type="Pfam" id="PF13568"/>
    </source>
</evidence>
<evidence type="ECO:0000313" key="4">
    <source>
        <dbReference type="Proteomes" id="UP000239532"/>
    </source>
</evidence>
<proteinExistence type="predicted"/>
<evidence type="ECO:0000256" key="1">
    <source>
        <dbReference type="SAM" id="SignalP"/>
    </source>
</evidence>
<dbReference type="Pfam" id="PF13568">
    <property type="entry name" value="OMP_b-brl_2"/>
    <property type="match status" value="1"/>
</dbReference>
<feature type="signal peptide" evidence="1">
    <location>
        <begin position="1"/>
        <end position="19"/>
    </location>
</feature>
<dbReference type="InterPro" id="IPR025665">
    <property type="entry name" value="Beta-barrel_OMP_2"/>
</dbReference>
<dbReference type="OrthoDB" id="1259003at2"/>
<dbReference type="RefSeq" id="WP_105982646.1">
    <property type="nucleotide sequence ID" value="NZ_MQUC01000003.1"/>
</dbReference>
<dbReference type="AlphaFoldDB" id="A0A2S9WTR3"/>
<sequence length="190" mass="21077">MKHILLLALIASFSMTSIAQIRNETSYGVRLGANYSDLETDLFEDAENRIAPSETFFAEIPLGNTFSIVPELGFNALGVKEESVTAPDGNEVNFKSNWLNTGILVQANITRFLYLNVGPKAAVNVSENDDSDYYDYDLMGVGGIGVRITNGLSIDARYGYGFKNIYSSNLEAQGYDAENRFYQLTLSYRM</sequence>
<dbReference type="Proteomes" id="UP000239532">
    <property type="component" value="Unassembled WGS sequence"/>
</dbReference>
<protein>
    <recommendedName>
        <fullName evidence="2">Outer membrane protein beta-barrel domain-containing protein</fullName>
    </recommendedName>
</protein>
<feature type="chain" id="PRO_5015754468" description="Outer membrane protein beta-barrel domain-containing protein" evidence="1">
    <location>
        <begin position="20"/>
        <end position="190"/>
    </location>
</feature>
<comment type="caution">
    <text evidence="3">The sequence shown here is derived from an EMBL/GenBank/DDBJ whole genome shotgun (WGS) entry which is preliminary data.</text>
</comment>
<dbReference type="EMBL" id="MQUC01000003">
    <property type="protein sequence ID" value="PRP66861.1"/>
    <property type="molecule type" value="Genomic_DNA"/>
</dbReference>